<reference evidence="1 2" key="1">
    <citation type="submission" date="2021-03" db="EMBL/GenBank/DDBJ databases">
        <title>Sequencing the genomes of 1000 actinobacteria strains.</title>
        <authorList>
            <person name="Klenk H.-P."/>
        </authorList>
    </citation>
    <scope>NUCLEOTIDE SEQUENCE [LARGE SCALE GENOMIC DNA]</scope>
    <source>
        <strain evidence="1 2">DSM 45510</strain>
    </source>
</reference>
<gene>
    <name evidence="1" type="ORF">JOM49_004367</name>
</gene>
<name>A0ABS4PTT6_9PSEU</name>
<evidence type="ECO:0008006" key="3">
    <source>
        <dbReference type="Google" id="ProtNLM"/>
    </source>
</evidence>
<dbReference type="NCBIfam" id="NF047389">
    <property type="entry name" value="ATPase_Sll1717"/>
    <property type="match status" value="1"/>
</dbReference>
<dbReference type="EMBL" id="JAGGMS010000001">
    <property type="protein sequence ID" value="MBP2182841.1"/>
    <property type="molecule type" value="Genomic_DNA"/>
</dbReference>
<sequence>MYDAVDLLEAWAARRTADGVAARVGALLANLLGDDTAVQRLIAEAAEGAVTGRTRLRARLAVEDAVERDPMFGRRLATAMREPGDHRAALVLPTGLLGEPAGGVVIDDQVDVVKRLFFGRDDAEHDLADGLLREGFLPTTAYSEVVSGRKNLIVGRKGSGKSAICMRLAAGDQGSAGVCLITPDDAAGEEFRTFALEGLTAPSAKAMLWRYVFAVQAARHLVRHAGASGPHRRRRPASVVVLERFLRDNGELAEETLYHRVARAGRGLVSSVSLEAFGVKLAVEGNGVVAGARASRQLDVVEEGVRRAFDDLGCAREHGVLLVAVDQLEQVWSAEPESEALVIGLLLAGKHVALHYGGALRCVLFLRSDIYDSLDFSDADKFHSDEIRINWTRHMLRELALTRASVALKRRLAPEELWGEVFPATVCDEPVADYLFKRTLPRPRDAIQFLNQCRTIALDNGHPTITEQDVLDATLVFSRWKVLDLAKEYNVRFPFLGALLTVFRDAGYQLTRTSIAQLFQPFQEDLRQEFGRHTHFFDPDVIIELLFAVGFLGVRRAPGYVYAGATETPIMPQEGHFCVHPCFRPALGVTRPDLEAVRNTITGNVVGSTMQIGTIYGAFGIGDVLPDES</sequence>
<accession>A0ABS4PTT6</accession>
<evidence type="ECO:0000313" key="1">
    <source>
        <dbReference type="EMBL" id="MBP2182841.1"/>
    </source>
</evidence>
<dbReference type="Proteomes" id="UP000741013">
    <property type="component" value="Unassembled WGS sequence"/>
</dbReference>
<evidence type="ECO:0000313" key="2">
    <source>
        <dbReference type="Proteomes" id="UP000741013"/>
    </source>
</evidence>
<protein>
    <recommendedName>
        <fullName evidence="3">ATP-binding protein</fullName>
    </recommendedName>
</protein>
<keyword evidence="2" id="KW-1185">Reference proteome</keyword>
<dbReference type="InterPro" id="IPR059206">
    <property type="entry name" value="Sll1717-like"/>
</dbReference>
<organism evidence="1 2">
    <name type="scientific">Amycolatopsis magusensis</name>
    <dbReference type="NCBI Taxonomy" id="882444"/>
    <lineage>
        <taxon>Bacteria</taxon>
        <taxon>Bacillati</taxon>
        <taxon>Actinomycetota</taxon>
        <taxon>Actinomycetes</taxon>
        <taxon>Pseudonocardiales</taxon>
        <taxon>Pseudonocardiaceae</taxon>
        <taxon>Amycolatopsis</taxon>
    </lineage>
</organism>
<comment type="caution">
    <text evidence="1">The sequence shown here is derived from an EMBL/GenBank/DDBJ whole genome shotgun (WGS) entry which is preliminary data.</text>
</comment>
<dbReference type="RefSeq" id="WP_209666091.1">
    <property type="nucleotide sequence ID" value="NZ_JAGGMS010000001.1"/>
</dbReference>
<proteinExistence type="predicted"/>